<comment type="caution">
    <text evidence="1">The sequence shown here is derived from an EMBL/GenBank/DDBJ whole genome shotgun (WGS) entry which is preliminary data.</text>
</comment>
<organism evidence="1 2">
    <name type="scientific">Kutzneria buriramensis</name>
    <dbReference type="NCBI Taxonomy" id="1045776"/>
    <lineage>
        <taxon>Bacteria</taxon>
        <taxon>Bacillati</taxon>
        <taxon>Actinomycetota</taxon>
        <taxon>Actinomycetes</taxon>
        <taxon>Pseudonocardiales</taxon>
        <taxon>Pseudonocardiaceae</taxon>
        <taxon>Kutzneria</taxon>
    </lineage>
</organism>
<keyword evidence="2" id="KW-1185">Reference proteome</keyword>
<name>A0A3E0HEI0_9PSEU</name>
<evidence type="ECO:0000313" key="2">
    <source>
        <dbReference type="Proteomes" id="UP000256269"/>
    </source>
</evidence>
<proteinExistence type="predicted"/>
<protein>
    <submittedName>
        <fullName evidence="1">Uncharacterized protein</fullName>
    </submittedName>
</protein>
<dbReference type="AlphaFoldDB" id="A0A3E0HEI0"/>
<evidence type="ECO:0000313" key="1">
    <source>
        <dbReference type="EMBL" id="REH43618.1"/>
    </source>
</evidence>
<accession>A0A3E0HEI0</accession>
<dbReference type="Proteomes" id="UP000256269">
    <property type="component" value="Unassembled WGS sequence"/>
</dbReference>
<reference evidence="1 2" key="1">
    <citation type="submission" date="2018-08" db="EMBL/GenBank/DDBJ databases">
        <title>Genomic Encyclopedia of Archaeal and Bacterial Type Strains, Phase II (KMG-II): from individual species to whole genera.</title>
        <authorList>
            <person name="Goeker M."/>
        </authorList>
    </citation>
    <scope>NUCLEOTIDE SEQUENCE [LARGE SCALE GENOMIC DNA]</scope>
    <source>
        <strain evidence="1 2">DSM 45791</strain>
    </source>
</reference>
<gene>
    <name evidence="1" type="ORF">BCF44_109161</name>
</gene>
<dbReference type="EMBL" id="QUNO01000009">
    <property type="protein sequence ID" value="REH43618.1"/>
    <property type="molecule type" value="Genomic_DNA"/>
</dbReference>
<sequence length="122" mass="13094">MNEPTMDALQQRASQLASHAGNLISQWQALATALAELHEQVPTLTLIGLRYLDDTGETSYLDPVVGGASPSRITQWLGLAQADVDAIVAGYQRTHVSAMRRTAAALREWHTTAAAVADEPLS</sequence>